<dbReference type="PROSITE" id="PS00463">
    <property type="entry name" value="ZN2_CY6_FUNGAL_1"/>
    <property type="match status" value="1"/>
</dbReference>
<evidence type="ECO:0000313" key="4">
    <source>
        <dbReference type="Proteomes" id="UP001489902"/>
    </source>
</evidence>
<keyword evidence="4" id="KW-1185">Reference proteome</keyword>
<accession>A0ABZ2X091</accession>
<feature type="domain" description="Zn(2)-C6 fungal-type" evidence="2">
    <location>
        <begin position="10"/>
        <end position="38"/>
    </location>
</feature>
<dbReference type="InterPro" id="IPR001138">
    <property type="entry name" value="Zn2Cys6_DnaBD"/>
</dbReference>
<dbReference type="InterPro" id="IPR036864">
    <property type="entry name" value="Zn2-C6_fun-type_DNA-bd_sf"/>
</dbReference>
<evidence type="ECO:0000256" key="1">
    <source>
        <dbReference type="ARBA" id="ARBA00023242"/>
    </source>
</evidence>
<gene>
    <name evidence="3" type="ORF">QYS62_006698</name>
</gene>
<dbReference type="Pfam" id="PF00172">
    <property type="entry name" value="Zn_clus"/>
    <property type="match status" value="1"/>
</dbReference>
<dbReference type="PROSITE" id="PS50048">
    <property type="entry name" value="ZN2_CY6_FUNGAL_2"/>
    <property type="match status" value="1"/>
</dbReference>
<dbReference type="PANTHER" id="PTHR38791">
    <property type="entry name" value="ZN(II)2CYS6 TRANSCRIPTION FACTOR (EUROFUNG)-RELATED-RELATED"/>
    <property type="match status" value="1"/>
</dbReference>
<dbReference type="EMBL" id="CP151262">
    <property type="protein sequence ID" value="WZH45632.1"/>
    <property type="molecule type" value="Genomic_DNA"/>
</dbReference>
<dbReference type="InterPro" id="IPR021858">
    <property type="entry name" value="Fun_TF"/>
</dbReference>
<dbReference type="InterPro" id="IPR053175">
    <property type="entry name" value="DHMBA_Reg_Transcription_Factor"/>
</dbReference>
<dbReference type="Gene3D" id="4.10.240.10">
    <property type="entry name" value="Zn(2)-C6 fungal-type DNA-binding domain"/>
    <property type="match status" value="1"/>
</dbReference>
<dbReference type="Pfam" id="PF11951">
    <property type="entry name" value="Fungal_trans_2"/>
    <property type="match status" value="1"/>
</dbReference>
<organism evidence="3 4">
    <name type="scientific">Fusarium acuminatum</name>
    <dbReference type="NCBI Taxonomy" id="5515"/>
    <lineage>
        <taxon>Eukaryota</taxon>
        <taxon>Fungi</taxon>
        <taxon>Dikarya</taxon>
        <taxon>Ascomycota</taxon>
        <taxon>Pezizomycotina</taxon>
        <taxon>Sordariomycetes</taxon>
        <taxon>Hypocreomycetidae</taxon>
        <taxon>Hypocreales</taxon>
        <taxon>Nectriaceae</taxon>
        <taxon>Fusarium</taxon>
        <taxon>Fusarium tricinctum species complex</taxon>
    </lineage>
</organism>
<dbReference type="Proteomes" id="UP001489902">
    <property type="component" value="Chromosome 3"/>
</dbReference>
<name>A0ABZ2X091_9HYPO</name>
<dbReference type="SMART" id="SM00066">
    <property type="entry name" value="GAL4"/>
    <property type="match status" value="1"/>
</dbReference>
<dbReference type="SUPFAM" id="SSF57701">
    <property type="entry name" value="Zn2/Cys6 DNA-binding domain"/>
    <property type="match status" value="1"/>
</dbReference>
<evidence type="ECO:0000259" key="2">
    <source>
        <dbReference type="PROSITE" id="PS50048"/>
    </source>
</evidence>
<protein>
    <submittedName>
        <fullName evidence="3">Zn2-C6 fungal-type domain-containing protein</fullName>
    </submittedName>
</protein>
<proteinExistence type="predicted"/>
<evidence type="ECO:0000313" key="3">
    <source>
        <dbReference type="EMBL" id="WZH45632.1"/>
    </source>
</evidence>
<reference evidence="3 4" key="1">
    <citation type="submission" date="2024-04" db="EMBL/GenBank/DDBJ databases">
        <title>Complete genome sequence of Fusarium acuminatum.</title>
        <authorList>
            <person name="Lan B."/>
        </authorList>
    </citation>
    <scope>NUCLEOTIDE SEQUENCE [LARGE SCALE GENOMIC DNA]</scope>
    <source>
        <strain evidence="3">1A</strain>
    </source>
</reference>
<dbReference type="CDD" id="cd00067">
    <property type="entry name" value="GAL4"/>
    <property type="match status" value="1"/>
</dbReference>
<sequence>MVYCGKPSRACSECRIKRRKCDLSRPACRQCRRAGSRCNGYRENKSVTFRDQTTETLDKMSFFSNTNPRPISPDSKQLVPAKPGVYQQVKVHRSRDQSSHYPWFRLAVTPEDQALNFFLHHYVVHESGRTPTHPDCQGIIYKRATEPGYLANLIHAVGLSGLSYMRNAPALTDAATQAFSRALRGICAALLEPSEASSDQMLVAVMLLALYETATFNPSANLSSWSRHVDGALALIQLRGAGQLRNRIGRSIFLHLRTEILIDCLQRGLRVPLILTNSMAEARNNETAQEAPASRLADIIINACAVICLAREDVTDETNLSFYVSRLLSIDTDLKCWTQTLPSEYEYKTQTSPQGLREAEVYMGRCDIYSSAEVANTWNLYRCTLIILRQALIEAVLRYFPTLSSPSILPFLPVAYRNLLHISDMVIQETSNDICYSASYILHNLEEAGKPSDLRAAYAVHLLWPLSIAGRTHTATETLRGWVISTMETIRDATGIQKAKRIALNLQRRCSETVTSTHID</sequence>
<keyword evidence="1" id="KW-0539">Nucleus</keyword>